<dbReference type="PANTHER" id="PTHR42753">
    <property type="entry name" value="MITOCHONDRIAL RIBOSOME PROTEIN L39/PROLYL-TRNA LIGASE FAMILY MEMBER"/>
    <property type="match status" value="1"/>
</dbReference>
<dbReference type="InterPro" id="IPR032675">
    <property type="entry name" value="LRR_dom_sf"/>
</dbReference>
<evidence type="ECO:0000256" key="15">
    <source>
        <dbReference type="HAMAP-Rule" id="MF_03152"/>
    </source>
</evidence>
<evidence type="ECO:0000313" key="18">
    <source>
        <dbReference type="EMBL" id="OZC12438.1"/>
    </source>
</evidence>
<dbReference type="Pfam" id="PF02475">
    <property type="entry name" value="TRM5-TYW2_MTfase"/>
    <property type="match status" value="1"/>
</dbReference>
<dbReference type="Gene3D" id="3.80.10.10">
    <property type="entry name" value="Ribonuclease Inhibitor"/>
    <property type="match status" value="1"/>
</dbReference>
<keyword evidence="3" id="KW-0436">Ligase</keyword>
<keyword evidence="6 15" id="KW-0949">S-adenosyl-L-methionine</keyword>
<keyword evidence="19" id="KW-1185">Reference proteome</keyword>
<dbReference type="SUPFAM" id="SSF55681">
    <property type="entry name" value="Class II aaRS and biotin synthetases"/>
    <property type="match status" value="1"/>
</dbReference>
<dbReference type="InterPro" id="IPR004154">
    <property type="entry name" value="Anticodon-bd"/>
</dbReference>
<dbReference type="GO" id="GO:0052906">
    <property type="term" value="F:tRNA (guanine(37)-N1)-methyltransferase activity"/>
    <property type="evidence" value="ECO:0007669"/>
    <property type="project" value="UniProtKB-UniRule"/>
</dbReference>
<evidence type="ECO:0000256" key="12">
    <source>
        <dbReference type="ARBA" id="ARBA00023242"/>
    </source>
</evidence>
<evidence type="ECO:0000256" key="14">
    <source>
        <dbReference type="ARBA" id="ARBA00047783"/>
    </source>
</evidence>
<comment type="similarity">
    <text evidence="1">Belongs to the class I-like SAM-binding methyltransferase superfamily. TRM5/TYW2 family.</text>
</comment>
<feature type="binding site" evidence="15">
    <location>
        <position position="751"/>
    </location>
    <ligand>
        <name>S-adenosyl-L-methionine</name>
        <dbReference type="ChEBI" id="CHEBI:59789"/>
    </ligand>
</feature>
<keyword evidence="9" id="KW-0067">ATP-binding</keyword>
<comment type="subunit">
    <text evidence="15">Monomer.</text>
</comment>
<evidence type="ECO:0000259" key="16">
    <source>
        <dbReference type="PROSITE" id="PS50862"/>
    </source>
</evidence>
<feature type="domain" description="SAM-dependent methyltransferase TRM5/TYW2-type" evidence="17">
    <location>
        <begin position="556"/>
        <end position="844"/>
    </location>
</feature>
<sequence>MPILGAKEMWQKADRWSAFESEMFHLNDKTNQTFCLQPTHEEMITKLIAEQGELRQAIYPLMLYQTGPKFRDEIAVGYGLLRSREFLMNDLYSFDVTEKNASDTYSLVNEVSIYYYIKFKTYKAKAVAIFKMNESELISKCSRSHIIRSIILQTYQRIFRDRLGINFYIVRADAGNIGGNVSHEYHLPCKTGRDSIAYCTNCNSGVSHDLLKHGEKPCYCSEKCISVVETIEIAHTFQLGDLFTKKFKAEYLGQPLKMNCFGIGIGRTIAALIDSMSPSAKALRLPYALTPFKVAIILPNKTQPETMAFAQDVINHLSQISSLQNDIFIDDRLDNSIGKRLLAASNLGIPHILVIGNRTARSLTSNPIVEYYRTEIHSDEPINVGDFDYVEMRYGFNLSTGKAHFSSITKIFWERFYVKRLSSMYTISNKVRGITVLTDNEKKLFSKEISLPIVVVPPKVVGRLIGCKEIANTTVERFCNKIKPVINMPTENEKAIVFCPEKMDDNTRNIVLKTIENLTGLMASFETYKVTLNYSDWPVKSCITAILPKGLEFGGFSQIGHIVHVNLREELLLYKKVIGTILLDKVTNCKTVVNKLDAIGHKYRTFKLDLLAGEENYKTEVHEEKLRYQLDFSQVFYNPRLSTEHKRIVQKISKRSIFYDCCAGIGPFVLPVVRNGAHHILANDLNPNCIDYIKRNMELNHLSFERLNLYNMDAAVFIKTVLADDLANEAKNYNISDSKNKTPADAHVVMNLPGMSLQFLPYFRGCLNNKLNLPDKILPFPFYVHCHFFVKAPDDLEDNWYFDEARNLICKSLGISKLHFTEVRFVRDVAGRKKMFCATFEVPGKLLFSSDTEELKIGEANNEELAETKGCNSDKSSDERTSAQRTFCETKTEKLEPELKKKRFMMEFIALPCRFSSIFRVTLSVRPLKPKTIQISSVKSLHIRKSIADKFSNRFRIDRVMYFGPELACLEWLMECGSTEVIMSDGTSITCRADMRRYISDFGFNFGSIPFPMVPFKWSPVLPTISMEKLDAIYDMRWAKKPDVYIVKVDATDSAIGDTGFQYFKECRQIEILKLNFCDFFTDKAIEHLISGRPSRTLRNIEIVANPYISDDFIRGIKRIRGLQRAHFYFLPCVAQQAGAVQSLKASLPNCRISFPELKEVGYGYGYTAENSSTK</sequence>
<dbReference type="PANTHER" id="PTHR42753:SF2">
    <property type="entry name" value="PROLINE--TRNA LIGASE"/>
    <property type="match status" value="1"/>
</dbReference>
<evidence type="ECO:0000256" key="3">
    <source>
        <dbReference type="ARBA" id="ARBA00022598"/>
    </source>
</evidence>
<evidence type="ECO:0000259" key="17">
    <source>
        <dbReference type="PROSITE" id="PS51684"/>
    </source>
</evidence>
<dbReference type="Proteomes" id="UP000242913">
    <property type="component" value="Unassembled WGS sequence"/>
</dbReference>
<evidence type="ECO:0000313" key="19">
    <source>
        <dbReference type="Proteomes" id="UP000242913"/>
    </source>
</evidence>
<dbReference type="PROSITE" id="PS50862">
    <property type="entry name" value="AA_TRNA_LIGASE_II"/>
    <property type="match status" value="1"/>
</dbReference>
<evidence type="ECO:0000256" key="5">
    <source>
        <dbReference type="ARBA" id="ARBA00022679"/>
    </source>
</evidence>
<dbReference type="Gene3D" id="3.30.930.10">
    <property type="entry name" value="Bira Bifunctional Protein, Domain 2"/>
    <property type="match status" value="2"/>
</dbReference>
<dbReference type="GO" id="GO:0005759">
    <property type="term" value="C:mitochondrial matrix"/>
    <property type="evidence" value="ECO:0007669"/>
    <property type="project" value="UniProtKB-SubCell"/>
</dbReference>
<name>A0A238C679_9BILA</name>
<keyword evidence="8" id="KW-0547">Nucleotide-binding</keyword>
<evidence type="ECO:0000256" key="11">
    <source>
        <dbReference type="ARBA" id="ARBA00023146"/>
    </source>
</evidence>
<dbReference type="Pfam" id="PF03129">
    <property type="entry name" value="HGTP_anticodon"/>
    <property type="match status" value="1"/>
</dbReference>
<keyword evidence="5 15" id="KW-0808">Transferase</keyword>
<dbReference type="InterPro" id="IPR006195">
    <property type="entry name" value="aa-tRNA-synth_II"/>
</dbReference>
<evidence type="ECO:0000256" key="4">
    <source>
        <dbReference type="ARBA" id="ARBA00022603"/>
    </source>
</evidence>
<keyword evidence="4 15" id="KW-0489">Methyltransferase</keyword>
<dbReference type="GO" id="GO:0070901">
    <property type="term" value="P:mitochondrial tRNA methylation"/>
    <property type="evidence" value="ECO:0007669"/>
    <property type="project" value="UniProtKB-ARBA"/>
</dbReference>
<evidence type="ECO:0000256" key="2">
    <source>
        <dbReference type="ARBA" id="ARBA00022490"/>
    </source>
</evidence>
<dbReference type="HAMAP" id="MF_03152">
    <property type="entry name" value="TRM5"/>
    <property type="match status" value="1"/>
</dbReference>
<evidence type="ECO:0000256" key="13">
    <source>
        <dbReference type="ARBA" id="ARBA00045951"/>
    </source>
</evidence>
<dbReference type="SUPFAM" id="SSF53335">
    <property type="entry name" value="S-adenosyl-L-methionine-dependent methyltransferases"/>
    <property type="match status" value="1"/>
</dbReference>
<feature type="domain" description="Aminoacyl-transfer RNA synthetases class-II family profile" evidence="16">
    <location>
        <begin position="1"/>
        <end position="286"/>
    </location>
</feature>
<keyword evidence="10 15" id="KW-0496">Mitochondrion</keyword>
<dbReference type="InterPro" id="IPR056744">
    <property type="entry name" value="TRM5/TYW2-like_N"/>
</dbReference>
<evidence type="ECO:0000256" key="8">
    <source>
        <dbReference type="ARBA" id="ARBA00022741"/>
    </source>
</evidence>
<feature type="binding site" evidence="15">
    <location>
        <begin position="713"/>
        <end position="714"/>
    </location>
    <ligand>
        <name>S-adenosyl-L-methionine</name>
        <dbReference type="ChEBI" id="CHEBI:59789"/>
    </ligand>
</feature>
<dbReference type="Pfam" id="PF00587">
    <property type="entry name" value="tRNA-synt_2b"/>
    <property type="match status" value="1"/>
</dbReference>
<dbReference type="Pfam" id="PF25133">
    <property type="entry name" value="TYW2_N_2"/>
    <property type="match status" value="1"/>
</dbReference>
<organism evidence="18 19">
    <name type="scientific">Onchocerca flexuosa</name>
    <dbReference type="NCBI Taxonomy" id="387005"/>
    <lineage>
        <taxon>Eukaryota</taxon>
        <taxon>Metazoa</taxon>
        <taxon>Ecdysozoa</taxon>
        <taxon>Nematoda</taxon>
        <taxon>Chromadorea</taxon>
        <taxon>Rhabditida</taxon>
        <taxon>Spirurina</taxon>
        <taxon>Spiruromorpha</taxon>
        <taxon>Filarioidea</taxon>
        <taxon>Onchocercidae</taxon>
        <taxon>Onchocerca</taxon>
    </lineage>
</organism>
<comment type="similarity">
    <text evidence="15">Belongs to the TRM5 / TYW2 family.</text>
</comment>
<dbReference type="InterPro" id="IPR056743">
    <property type="entry name" value="TRM5-TYW2-like_MTfase"/>
</dbReference>
<dbReference type="EC" id="2.1.1.228" evidence="15"/>
<dbReference type="InterPro" id="IPR036621">
    <property type="entry name" value="Anticodon-bd_dom_sf"/>
</dbReference>
<keyword evidence="2 15" id="KW-0963">Cytoplasm</keyword>
<dbReference type="InterPro" id="IPR045864">
    <property type="entry name" value="aa-tRNA-synth_II/BPL/LPL"/>
</dbReference>
<dbReference type="GO" id="GO:0004827">
    <property type="term" value="F:proline-tRNA ligase activity"/>
    <property type="evidence" value="ECO:0007669"/>
    <property type="project" value="TreeGrafter"/>
</dbReference>
<comment type="subcellular location">
    <subcellularLocation>
        <location evidence="15">Mitochondrion matrix</location>
    </subcellularLocation>
    <subcellularLocation>
        <location evidence="15">Nucleus</location>
    </subcellularLocation>
    <subcellularLocation>
        <location evidence="15">Cytoplasm</location>
    </subcellularLocation>
    <text evidence="15">Predominantly in the mitochondria and in the nucleus.</text>
</comment>
<dbReference type="Gene3D" id="3.40.50.800">
    <property type="entry name" value="Anticodon-binding domain"/>
    <property type="match status" value="1"/>
</dbReference>
<comment type="catalytic activity">
    <reaction evidence="14 15">
        <text>guanosine(37) in tRNA + S-adenosyl-L-methionine = N(1)-methylguanosine(37) in tRNA + S-adenosyl-L-homocysteine + H(+)</text>
        <dbReference type="Rhea" id="RHEA:36899"/>
        <dbReference type="Rhea" id="RHEA-COMP:10145"/>
        <dbReference type="Rhea" id="RHEA-COMP:10147"/>
        <dbReference type="ChEBI" id="CHEBI:15378"/>
        <dbReference type="ChEBI" id="CHEBI:57856"/>
        <dbReference type="ChEBI" id="CHEBI:59789"/>
        <dbReference type="ChEBI" id="CHEBI:73542"/>
        <dbReference type="ChEBI" id="CHEBI:74269"/>
        <dbReference type="EC" id="2.1.1.228"/>
    </reaction>
</comment>
<dbReference type="InterPro" id="IPR002314">
    <property type="entry name" value="aa-tRNA-synt_IIb"/>
</dbReference>
<keyword evidence="12 15" id="KW-0539">Nucleus</keyword>
<keyword evidence="11" id="KW-0030">Aminoacyl-tRNA synthetase</keyword>
<proteinExistence type="inferred from homology"/>
<dbReference type="PROSITE" id="PS51684">
    <property type="entry name" value="SAM_MT_TRM5_TYW2"/>
    <property type="match status" value="1"/>
</dbReference>
<evidence type="ECO:0000256" key="9">
    <source>
        <dbReference type="ARBA" id="ARBA00022840"/>
    </source>
</evidence>
<comment type="function">
    <text evidence="15">Specifically methylates the N1 position of guanosine-37 in various cytoplasmic and mitochondrial tRNAs. Methylation is not dependent on the nature of the nucleoside 5' of the target nucleoside. This is the first step in the biosynthesis of wybutosine (yW), a modified base adjacent to the anticodon of tRNAs and required for accurate decoding.</text>
</comment>
<dbReference type="OrthoDB" id="10267474at2759"/>
<evidence type="ECO:0000256" key="10">
    <source>
        <dbReference type="ARBA" id="ARBA00023128"/>
    </source>
</evidence>
<feature type="binding site" evidence="15">
    <location>
        <begin position="684"/>
        <end position="685"/>
    </location>
    <ligand>
        <name>S-adenosyl-L-methionine</name>
        <dbReference type="ChEBI" id="CHEBI:59789"/>
    </ligand>
</feature>
<dbReference type="Gene3D" id="3.40.50.150">
    <property type="entry name" value="Vaccinia Virus protein VP39"/>
    <property type="match status" value="1"/>
</dbReference>
<dbReference type="InterPro" id="IPR030382">
    <property type="entry name" value="MeTrfase_TRM5/TYW2"/>
</dbReference>
<accession>A0A238C679</accession>
<dbReference type="GO" id="GO:0005634">
    <property type="term" value="C:nucleus"/>
    <property type="evidence" value="ECO:0007669"/>
    <property type="project" value="UniProtKB-SubCell"/>
</dbReference>
<evidence type="ECO:0000256" key="6">
    <source>
        <dbReference type="ARBA" id="ARBA00022691"/>
    </source>
</evidence>
<dbReference type="FunFam" id="3.30.300.110:FF:000001">
    <property type="entry name" value="tRNA (guanine(37)-N1)-methyltransferase"/>
    <property type="match status" value="1"/>
</dbReference>
<dbReference type="GO" id="GO:0005524">
    <property type="term" value="F:ATP binding"/>
    <property type="evidence" value="ECO:0007669"/>
    <property type="project" value="UniProtKB-KW"/>
</dbReference>
<dbReference type="GO" id="GO:0006433">
    <property type="term" value="P:prolyl-tRNA aminoacylation"/>
    <property type="evidence" value="ECO:0007669"/>
    <property type="project" value="TreeGrafter"/>
</dbReference>
<dbReference type="Gene3D" id="3.30.300.110">
    <property type="entry name" value="Met-10+ protein-like domains"/>
    <property type="match status" value="1"/>
</dbReference>
<keyword evidence="7 15" id="KW-0819">tRNA processing</keyword>
<dbReference type="SUPFAM" id="SSF52954">
    <property type="entry name" value="Class II aaRS ABD-related"/>
    <property type="match status" value="1"/>
</dbReference>
<dbReference type="InterPro" id="IPR050062">
    <property type="entry name" value="Pro-tRNA_synthetase"/>
</dbReference>
<feature type="binding site" evidence="15">
    <location>
        <position position="645"/>
    </location>
    <ligand>
        <name>S-adenosyl-L-methionine</name>
        <dbReference type="ChEBI" id="CHEBI:59789"/>
    </ligand>
</feature>
<dbReference type="CDD" id="cd02440">
    <property type="entry name" value="AdoMet_MTases"/>
    <property type="match status" value="1"/>
</dbReference>
<comment type="function">
    <text evidence="13">Involved in mitochondrial tRNA methylation. Specifically methylates the N1 position of guanosine-37 in various tRNAs. Methylation is not dependent on the nature of the nucleoside 5' of the target nucleoside. This is the first step in the biosynthesis of wybutosine (yW), a modified base adjacent to the anticodon of tRNAs and required for accurate decoding.</text>
</comment>
<reference evidence="18 19" key="1">
    <citation type="submission" date="2015-12" db="EMBL/GenBank/DDBJ databases">
        <title>Draft genome of the nematode, Onchocerca flexuosa.</title>
        <authorList>
            <person name="Mitreva M."/>
        </authorList>
    </citation>
    <scope>NUCLEOTIDE SEQUENCE [LARGE SCALE GENOMIC DNA]</scope>
    <source>
        <strain evidence="18">Red Deer</strain>
    </source>
</reference>
<dbReference type="AlphaFoldDB" id="A0A238C679"/>
<dbReference type="InterPro" id="IPR029063">
    <property type="entry name" value="SAM-dependent_MTases_sf"/>
</dbReference>
<protein>
    <recommendedName>
        <fullName evidence="15">tRNA (guanine(37)-N1)-methyltransferase</fullName>
        <ecNumber evidence="15">2.1.1.228</ecNumber>
    </recommendedName>
    <alternativeName>
        <fullName evidence="15">M1G-methyltransferase</fullName>
    </alternativeName>
    <alternativeName>
        <fullName evidence="15">tRNA [GM37] methyltransferase</fullName>
    </alternativeName>
    <alternativeName>
        <fullName evidence="15">tRNA methyltransferase 5 homolog</fullName>
    </alternativeName>
</protein>
<gene>
    <name evidence="18" type="ORF">X798_00069</name>
</gene>
<dbReference type="EMBL" id="KZ269977">
    <property type="protein sequence ID" value="OZC12438.1"/>
    <property type="molecule type" value="Genomic_DNA"/>
</dbReference>
<evidence type="ECO:0000256" key="1">
    <source>
        <dbReference type="ARBA" id="ARBA00009775"/>
    </source>
</evidence>
<dbReference type="InterPro" id="IPR025792">
    <property type="entry name" value="tRNA_Gua_MeTrfase_euk"/>
</dbReference>
<evidence type="ECO:0000256" key="7">
    <source>
        <dbReference type="ARBA" id="ARBA00022694"/>
    </source>
</evidence>